<dbReference type="EMBL" id="CP017077">
    <property type="protein sequence ID" value="AOR80364.1"/>
    <property type="molecule type" value="Genomic_DNA"/>
</dbReference>
<dbReference type="Proteomes" id="UP000094626">
    <property type="component" value="Plasmid pSA2"/>
</dbReference>
<evidence type="ECO:0000313" key="1">
    <source>
        <dbReference type="EMBL" id="AOR80364.1"/>
    </source>
</evidence>
<geneLocation type="plasmid" evidence="1 2">
    <name>pSA2</name>
</geneLocation>
<accession>A0A1D8AE15</accession>
<protein>
    <submittedName>
        <fullName evidence="1">Uncharacterized protein</fullName>
    </submittedName>
</protein>
<sequence>MKAIETLLGAIEDDVREALKAASFGNWPQDDGDLLEFFILMIDLKLSGGVLSASEIGLDDPDLNFRSTDH</sequence>
<gene>
    <name evidence="1" type="ORF">BES08_26105</name>
</gene>
<proteinExistence type="predicted"/>
<dbReference type="AlphaFoldDB" id="A0A1D8AE15"/>
<keyword evidence="1" id="KW-0614">Plasmid</keyword>
<name>A0A1D8AE15_9SPHN</name>
<reference evidence="2" key="1">
    <citation type="journal article" date="2017" name="J. Biotechnol.">
        <title>Complete genome sequence of Novosphingobium resinovorum SA1, a versatile xenobiotic-degrading bacterium capable of utilizing sulfanilic acid.</title>
        <authorList>
            <person name="Hegedus B."/>
            <person name="Kos P.B."/>
            <person name="Balint B."/>
            <person name="Maroti G."/>
            <person name="Gan H.M."/>
            <person name="Perei K."/>
            <person name="Rakhely G."/>
        </authorList>
    </citation>
    <scope>NUCLEOTIDE SEQUENCE [LARGE SCALE GENOMIC DNA]</scope>
    <source>
        <strain evidence="2">SA1</strain>
    </source>
</reference>
<dbReference type="KEGG" id="nre:BES08_26105"/>
<evidence type="ECO:0000313" key="2">
    <source>
        <dbReference type="Proteomes" id="UP000094626"/>
    </source>
</evidence>
<organism evidence="1 2">
    <name type="scientific">Novosphingobium resinovorum</name>
    <dbReference type="NCBI Taxonomy" id="158500"/>
    <lineage>
        <taxon>Bacteria</taxon>
        <taxon>Pseudomonadati</taxon>
        <taxon>Pseudomonadota</taxon>
        <taxon>Alphaproteobacteria</taxon>
        <taxon>Sphingomonadales</taxon>
        <taxon>Sphingomonadaceae</taxon>
        <taxon>Novosphingobium</taxon>
    </lineage>
</organism>
<keyword evidence="2" id="KW-1185">Reference proteome</keyword>